<evidence type="ECO:0000313" key="1">
    <source>
        <dbReference type="EMBL" id="SEB50424.1"/>
    </source>
</evidence>
<evidence type="ECO:0000313" key="2">
    <source>
        <dbReference type="Proteomes" id="UP000183038"/>
    </source>
</evidence>
<gene>
    <name evidence="1" type="ORF">SAMN05192540_0609</name>
</gene>
<proteinExistence type="predicted"/>
<dbReference type="Proteomes" id="UP000183038">
    <property type="component" value="Unassembled WGS sequence"/>
</dbReference>
<dbReference type="OrthoDB" id="9814566at2"/>
<dbReference type="RefSeq" id="WP_074670014.1">
    <property type="nucleotide sequence ID" value="NZ_CAJQES010000033.1"/>
</dbReference>
<dbReference type="EMBL" id="FNTB01000001">
    <property type="protein sequence ID" value="SEB50424.1"/>
    <property type="molecule type" value="Genomic_DNA"/>
</dbReference>
<protein>
    <submittedName>
        <fullName evidence="1">Cysteine-rich CPXCG</fullName>
    </submittedName>
</protein>
<organism evidence="1 2">
    <name type="scientific">Maribacter dokdonensis</name>
    <dbReference type="NCBI Taxonomy" id="320912"/>
    <lineage>
        <taxon>Bacteria</taxon>
        <taxon>Pseudomonadati</taxon>
        <taxon>Bacteroidota</taxon>
        <taxon>Flavobacteriia</taxon>
        <taxon>Flavobacteriales</taxon>
        <taxon>Flavobacteriaceae</taxon>
        <taxon>Maribacter</taxon>
    </lineage>
</organism>
<dbReference type="InterPro" id="IPR025990">
    <property type="entry name" value="zinc_ribbon_bacterial"/>
</dbReference>
<dbReference type="PIRSF" id="PIRSF037225">
    <property type="entry name" value="UCP037225"/>
    <property type="match status" value="1"/>
</dbReference>
<name>A0A1H4JVT2_9FLAO</name>
<accession>A0A1H4JVT2</accession>
<dbReference type="AlphaFoldDB" id="A0A1H4JVT2"/>
<dbReference type="InterPro" id="IPR017143">
    <property type="entry name" value="UCP037225"/>
</dbReference>
<sequence>MFEHYFQCPYCWEEVSMLLDPSIAQQTYVEDCEVCCNPIEVTPQFQESELVAFNIQSIEQ</sequence>
<dbReference type="Pfam" id="PF14255">
    <property type="entry name" value="Zn_ribbon_21"/>
    <property type="match status" value="1"/>
</dbReference>
<reference evidence="1 2" key="1">
    <citation type="submission" date="2016-10" db="EMBL/GenBank/DDBJ databases">
        <authorList>
            <person name="de Groot N.N."/>
        </authorList>
    </citation>
    <scope>NUCLEOTIDE SEQUENCE [LARGE SCALE GENOMIC DNA]</scope>
    <source>
        <strain evidence="1 2">MAR_2009_71</strain>
    </source>
</reference>